<dbReference type="Pfam" id="PF01694">
    <property type="entry name" value="Rhomboid"/>
    <property type="match status" value="1"/>
</dbReference>
<dbReference type="Gene3D" id="1.20.1540.10">
    <property type="entry name" value="Rhomboid-like"/>
    <property type="match status" value="1"/>
</dbReference>
<dbReference type="SUPFAM" id="SSF144091">
    <property type="entry name" value="Rhomboid-like"/>
    <property type="match status" value="1"/>
</dbReference>
<reference evidence="7 8" key="1">
    <citation type="submission" date="2016-06" db="EMBL/GenBank/DDBJ databases">
        <title>Insight into the functional genes involving in sulfur oxidation in Pearl River water.</title>
        <authorList>
            <person name="Luo J."/>
            <person name="Tan X."/>
            <person name="Lin W."/>
        </authorList>
    </citation>
    <scope>NUCLEOTIDE SEQUENCE [LARGE SCALE GENOMIC DNA]</scope>
    <source>
        <strain evidence="7 8">LS2</strain>
    </source>
</reference>
<feature type="transmembrane region" description="Helical" evidence="5">
    <location>
        <begin position="6"/>
        <end position="24"/>
    </location>
</feature>
<dbReference type="EMBL" id="CP016027">
    <property type="protein sequence ID" value="ANJ67398.1"/>
    <property type="molecule type" value="Genomic_DNA"/>
</dbReference>
<evidence type="ECO:0000259" key="6">
    <source>
        <dbReference type="Pfam" id="PF01694"/>
    </source>
</evidence>
<comment type="subcellular location">
    <subcellularLocation>
        <location evidence="1">Membrane</location>
        <topology evidence="1">Multi-pass membrane protein</topology>
    </subcellularLocation>
</comment>
<evidence type="ECO:0000313" key="8">
    <source>
        <dbReference type="Proteomes" id="UP000078596"/>
    </source>
</evidence>
<dbReference type="AlphaFoldDB" id="A0A191ZHS6"/>
<feature type="transmembrane region" description="Helical" evidence="5">
    <location>
        <begin position="165"/>
        <end position="185"/>
    </location>
</feature>
<evidence type="ECO:0000256" key="1">
    <source>
        <dbReference type="ARBA" id="ARBA00004141"/>
    </source>
</evidence>
<dbReference type="GO" id="GO:0016020">
    <property type="term" value="C:membrane"/>
    <property type="evidence" value="ECO:0007669"/>
    <property type="project" value="UniProtKB-SubCell"/>
</dbReference>
<evidence type="ECO:0000256" key="3">
    <source>
        <dbReference type="ARBA" id="ARBA00022989"/>
    </source>
</evidence>
<sequence length="187" mass="20458">MTESTHKWLISLTVAALTIAILFFHGGHWFRFDRGDIFHGQIWRILTANFTEGNGRQLVVDLAGLMIWTLLAAYLETARTYVILLLGTGLAIGLALLWFDPRIGGYIGLSGILHGLFAASAIRLISRREWLGGLSLLTAVALKIYCEQHLGDLALARLLDVPTVLAPHLYGAVAGAAIALALLLFRR</sequence>
<feature type="transmembrane region" description="Helical" evidence="5">
    <location>
        <begin position="58"/>
        <end position="75"/>
    </location>
</feature>
<evidence type="ECO:0000313" key="7">
    <source>
        <dbReference type="EMBL" id="ANJ67398.1"/>
    </source>
</evidence>
<keyword evidence="3 5" id="KW-1133">Transmembrane helix</keyword>
<evidence type="ECO:0000256" key="2">
    <source>
        <dbReference type="ARBA" id="ARBA00022692"/>
    </source>
</evidence>
<evidence type="ECO:0000256" key="5">
    <source>
        <dbReference type="SAM" id="Phobius"/>
    </source>
</evidence>
<evidence type="ECO:0000256" key="4">
    <source>
        <dbReference type="ARBA" id="ARBA00023136"/>
    </source>
</evidence>
<keyword evidence="2 5" id="KW-0812">Transmembrane</keyword>
<dbReference type="KEGG" id="haz:A9404_08405"/>
<dbReference type="OrthoDB" id="196054at2"/>
<protein>
    <submittedName>
        <fullName evidence="7">Rhombosortase</fullName>
    </submittedName>
</protein>
<dbReference type="NCBIfam" id="TIGR03902">
    <property type="entry name" value="rhom_GG_sort"/>
    <property type="match status" value="1"/>
</dbReference>
<keyword evidence="8" id="KW-1185">Reference proteome</keyword>
<feature type="transmembrane region" description="Helical" evidence="5">
    <location>
        <begin position="106"/>
        <end position="126"/>
    </location>
</feature>
<dbReference type="InterPro" id="IPR035952">
    <property type="entry name" value="Rhomboid-like_sf"/>
</dbReference>
<dbReference type="InterPro" id="IPR023826">
    <property type="entry name" value="Rhom-like_SP_proteobac"/>
</dbReference>
<dbReference type="STRING" id="1860122.A9404_08405"/>
<proteinExistence type="predicted"/>
<organism evidence="7 8">
    <name type="scientific">Halothiobacillus diazotrophicus</name>
    <dbReference type="NCBI Taxonomy" id="1860122"/>
    <lineage>
        <taxon>Bacteria</taxon>
        <taxon>Pseudomonadati</taxon>
        <taxon>Pseudomonadota</taxon>
        <taxon>Gammaproteobacteria</taxon>
        <taxon>Chromatiales</taxon>
        <taxon>Halothiobacillaceae</taxon>
        <taxon>Halothiobacillus</taxon>
    </lineage>
</organism>
<dbReference type="GO" id="GO:0004252">
    <property type="term" value="F:serine-type endopeptidase activity"/>
    <property type="evidence" value="ECO:0007669"/>
    <property type="project" value="InterPro"/>
</dbReference>
<dbReference type="Proteomes" id="UP000078596">
    <property type="component" value="Chromosome"/>
</dbReference>
<keyword evidence="4 5" id="KW-0472">Membrane</keyword>
<feature type="domain" description="Peptidase S54 rhomboid" evidence="6">
    <location>
        <begin position="40"/>
        <end position="183"/>
    </location>
</feature>
<dbReference type="InterPro" id="IPR022764">
    <property type="entry name" value="Peptidase_S54_rhomboid_dom"/>
</dbReference>
<accession>A0A191ZHS6</accession>
<name>A0A191ZHS6_9GAMM</name>
<dbReference type="RefSeq" id="WP_066100176.1">
    <property type="nucleotide sequence ID" value="NZ_CP016027.1"/>
</dbReference>
<gene>
    <name evidence="7" type="ORF">A9404_08405</name>
</gene>
<feature type="transmembrane region" description="Helical" evidence="5">
    <location>
        <begin position="81"/>
        <end position="99"/>
    </location>
</feature>